<evidence type="ECO:0000313" key="3">
    <source>
        <dbReference type="Proteomes" id="UP001279734"/>
    </source>
</evidence>
<evidence type="ECO:0000313" key="2">
    <source>
        <dbReference type="EMBL" id="GMH28961.1"/>
    </source>
</evidence>
<proteinExistence type="predicted"/>
<keyword evidence="1" id="KW-1133">Transmembrane helix</keyword>
<protein>
    <submittedName>
        <fullName evidence="2">Uncharacterized protein</fullName>
    </submittedName>
</protein>
<organism evidence="2 3">
    <name type="scientific">Nepenthes gracilis</name>
    <name type="common">Slender pitcher plant</name>
    <dbReference type="NCBI Taxonomy" id="150966"/>
    <lineage>
        <taxon>Eukaryota</taxon>
        <taxon>Viridiplantae</taxon>
        <taxon>Streptophyta</taxon>
        <taxon>Embryophyta</taxon>
        <taxon>Tracheophyta</taxon>
        <taxon>Spermatophyta</taxon>
        <taxon>Magnoliopsida</taxon>
        <taxon>eudicotyledons</taxon>
        <taxon>Gunneridae</taxon>
        <taxon>Pentapetalae</taxon>
        <taxon>Caryophyllales</taxon>
        <taxon>Nepenthaceae</taxon>
        <taxon>Nepenthes</taxon>
    </lineage>
</organism>
<evidence type="ECO:0000256" key="1">
    <source>
        <dbReference type="SAM" id="Phobius"/>
    </source>
</evidence>
<dbReference type="EMBL" id="BSYO01000035">
    <property type="protein sequence ID" value="GMH28961.1"/>
    <property type="molecule type" value="Genomic_DNA"/>
</dbReference>
<name>A0AAD3TGX6_NEPGR</name>
<dbReference type="AlphaFoldDB" id="A0AAD3TGX6"/>
<reference evidence="2" key="1">
    <citation type="submission" date="2023-05" db="EMBL/GenBank/DDBJ databases">
        <title>Nepenthes gracilis genome sequencing.</title>
        <authorList>
            <person name="Fukushima K."/>
        </authorList>
    </citation>
    <scope>NUCLEOTIDE SEQUENCE</scope>
    <source>
        <strain evidence="2">SING2019-196</strain>
    </source>
</reference>
<gene>
    <name evidence="2" type="ORF">Nepgr_030804</name>
</gene>
<feature type="transmembrane region" description="Helical" evidence="1">
    <location>
        <begin position="218"/>
        <end position="238"/>
    </location>
</feature>
<dbReference type="Proteomes" id="UP001279734">
    <property type="component" value="Unassembled WGS sequence"/>
</dbReference>
<comment type="caution">
    <text evidence="2">The sequence shown here is derived from an EMBL/GenBank/DDBJ whole genome shotgun (WGS) entry which is preliminary data.</text>
</comment>
<sequence length="310" mass="35432">MVRFASLPVTDISIHYWAIPTYLLTNCTNWWVDPGSSDLGMYYREHPDYSHRHLNKHPVPFCFSIVDLFSEKEDPVQKKGFPFCTFPCLIRPETSFREIGFVAYSTVISKCIGCPARDRRNLWHEIFQLSLAICTPWFKVAGSPPCSFVKLPVVLALIAPTLRLSSTLERKDQTRRIEDRNRTLGKSTIYMGNEHAIKGLYFSCFADCSCSYCCFLCFLLLTTCLFLTATAFPLDILFSLSRAIKGNETAKPKRSPAGGECLPIPKPFRSSLFRGNQVWLPFRKPVCGYVDDNRPIRTFVCWNLLLSESF</sequence>
<keyword evidence="3" id="KW-1185">Reference proteome</keyword>
<keyword evidence="1" id="KW-0812">Transmembrane</keyword>
<keyword evidence="1" id="KW-0472">Membrane</keyword>
<accession>A0AAD3TGX6</accession>